<evidence type="ECO:0000256" key="8">
    <source>
        <dbReference type="ARBA" id="ARBA00022989"/>
    </source>
</evidence>
<sequence>MRAYLNLNERLSQVWLNQFTILLLLILCKFVLFGISLKSSLEVAKANTESSCVAAEKYASAMVSLPHYAARASNYLITTSVQEANKGISEGLAMVVEAAEQLLIFTFDMFVGTYVCLLTAAVDGSVDIAVNATEAIISVANDTVISLADDIQDALDGVEKVVNKVIKAADKVESFFTGDDDDDDVSSGFSSVNLTISSLKDWQIPSSVNSELNDLANKVPNFDEVQNKTDQLISIPFNKLQKVIKSKERNTESSSSIAVPSIRNVSFCSTGEIDDFYDHSYKIIHIWVCVMISLLALCSLCMMLFSAWGEYKQWKRLKTTTENVKAVASRTGNNDNVILDIIDQSQHRYGSAIGAWFARKSSNPEKQIHIRWVFNYVTSRVALSTLILGLTGLVTTGLQFAVLSGVTGNSSEIETALTKAASSISSDAYNSIKEWATDTNDYLTYKEKEINKNVLGWVNTSTTSVNSTIVEFLDRMDDTIDSAFEGTLFYSPVKAVVGCTIENKLKKIEKGLTWIHDHANVSFPRVSADTMWSQIYSNSSSKSTDTSEYVSDVKKSATSAIKAVISMYKKSLKIELYISLGLLLLWVILVIIALLMILIRIHSERNNEEFEDFFSTPSKVSDPMPLTTPQRVNFGYPAWDEAAQFKTTDGTGSQFLEKSDTLLNEGDDRLNFPEYSSVEPNQFKFIVTSTPKRADVGGIEASDYHGVKPEEEVNPFRSPKNRL</sequence>
<feature type="transmembrane region" description="Helical" evidence="11">
    <location>
        <begin position="15"/>
        <end position="35"/>
    </location>
</feature>
<keyword evidence="14" id="KW-1185">Reference proteome</keyword>
<keyword evidence="9 11" id="KW-0472">Membrane</keyword>
<feature type="region of interest" description="Disordered" evidence="12">
    <location>
        <begin position="700"/>
        <end position="723"/>
    </location>
</feature>
<keyword evidence="10" id="KW-0325">Glycoprotein</keyword>
<name>W6MKJ2_9ASCO</name>
<evidence type="ECO:0000256" key="9">
    <source>
        <dbReference type="ARBA" id="ARBA00023136"/>
    </source>
</evidence>
<evidence type="ECO:0000256" key="7">
    <source>
        <dbReference type="ARBA" id="ARBA00022971"/>
    </source>
</evidence>
<dbReference type="OrthoDB" id="5356111at2759"/>
<keyword evidence="5 11" id="KW-1003">Cell membrane</keyword>
<dbReference type="PANTHER" id="PTHR31030:SF1">
    <property type="entry name" value="PLASMA MEMBRANE FUSION PROTEIN PRM1"/>
    <property type="match status" value="1"/>
</dbReference>
<reference evidence="13" key="1">
    <citation type="submission" date="2013-12" db="EMBL/GenBank/DDBJ databases">
        <authorList>
            <person name="Genoscope - CEA"/>
        </authorList>
    </citation>
    <scope>NUCLEOTIDE SEQUENCE</scope>
    <source>
        <strain evidence="13">CBS 1993</strain>
    </source>
</reference>
<evidence type="ECO:0000256" key="3">
    <source>
        <dbReference type="ARBA" id="ARBA00010780"/>
    </source>
</evidence>
<comment type="similarity">
    <text evidence="3 11">Belongs to the PRM1 family.</text>
</comment>
<comment type="caution">
    <text evidence="11">Lacks conserved residue(s) required for the propagation of feature annotation.</text>
</comment>
<feature type="transmembrane region" description="Helical" evidence="11">
    <location>
        <begin position="286"/>
        <end position="308"/>
    </location>
</feature>
<reference evidence="13" key="2">
    <citation type="submission" date="2014-02" db="EMBL/GenBank/DDBJ databases">
        <title>Complete DNA sequence of /Kuraishia capsulata/ illustrates novel genomic features among budding yeasts (/Saccharomycotina/).</title>
        <authorList>
            <person name="Morales L."/>
            <person name="Noel B."/>
            <person name="Porcel B."/>
            <person name="Marcet-Houben M."/>
            <person name="Hullo M-F."/>
            <person name="Sacerdot C."/>
            <person name="Tekaia F."/>
            <person name="Leh-Louis V."/>
            <person name="Despons L."/>
            <person name="Khanna V."/>
            <person name="Aury J-M."/>
            <person name="Barbe V."/>
            <person name="Couloux A."/>
            <person name="Labadie K."/>
            <person name="Pelletier E."/>
            <person name="Souciet J-L."/>
            <person name="Boekhout T."/>
            <person name="Gabaldon T."/>
            <person name="Wincker P."/>
            <person name="Dujon B."/>
        </authorList>
    </citation>
    <scope>NUCLEOTIDE SEQUENCE</scope>
    <source>
        <strain evidence="13">CBS 1993</strain>
    </source>
</reference>
<dbReference type="GO" id="GO:0043332">
    <property type="term" value="C:mating projection tip"/>
    <property type="evidence" value="ECO:0007669"/>
    <property type="project" value="UniProtKB-UniRule"/>
</dbReference>
<keyword evidence="7 11" id="KW-0184">Conjugation</keyword>
<feature type="compositionally biased region" description="Basic and acidic residues" evidence="12">
    <location>
        <begin position="702"/>
        <end position="711"/>
    </location>
</feature>
<dbReference type="GeneID" id="34520280"/>
<proteinExistence type="inferred from homology"/>
<dbReference type="RefSeq" id="XP_022458892.1">
    <property type="nucleotide sequence ID" value="XM_022603159.1"/>
</dbReference>
<evidence type="ECO:0000256" key="5">
    <source>
        <dbReference type="ARBA" id="ARBA00022475"/>
    </source>
</evidence>
<dbReference type="STRING" id="1382522.W6MKJ2"/>
<evidence type="ECO:0000256" key="11">
    <source>
        <dbReference type="RuleBase" id="RU366035"/>
    </source>
</evidence>
<organism evidence="13 14">
    <name type="scientific">Kuraishia capsulata CBS 1993</name>
    <dbReference type="NCBI Taxonomy" id="1382522"/>
    <lineage>
        <taxon>Eukaryota</taxon>
        <taxon>Fungi</taxon>
        <taxon>Dikarya</taxon>
        <taxon>Ascomycota</taxon>
        <taxon>Saccharomycotina</taxon>
        <taxon>Pichiomycetes</taxon>
        <taxon>Pichiales</taxon>
        <taxon>Pichiaceae</taxon>
        <taxon>Kuraishia</taxon>
    </lineage>
</organism>
<evidence type="ECO:0000256" key="4">
    <source>
        <dbReference type="ARBA" id="ARBA00017621"/>
    </source>
</evidence>
<dbReference type="GO" id="GO:0005886">
    <property type="term" value="C:plasma membrane"/>
    <property type="evidence" value="ECO:0007669"/>
    <property type="project" value="UniProtKB-SubCell"/>
</dbReference>
<evidence type="ECO:0000313" key="13">
    <source>
        <dbReference type="EMBL" id="CDK26896.1"/>
    </source>
</evidence>
<feature type="transmembrane region" description="Helical" evidence="11">
    <location>
        <begin position="381"/>
        <end position="403"/>
    </location>
</feature>
<evidence type="ECO:0000256" key="2">
    <source>
        <dbReference type="ARBA" id="ARBA00004651"/>
    </source>
</evidence>
<evidence type="ECO:0000256" key="1">
    <source>
        <dbReference type="ARBA" id="ARBA00002512"/>
    </source>
</evidence>
<dbReference type="GO" id="GO:0032220">
    <property type="term" value="P:plasma membrane fusion involved in cytogamy"/>
    <property type="evidence" value="ECO:0007669"/>
    <property type="project" value="EnsemblFungi"/>
</dbReference>
<gene>
    <name evidence="13" type="ORF">KUCA_T00002871001</name>
</gene>
<comment type="subcellular location">
    <subcellularLocation>
        <location evidence="2 11">Cell membrane</location>
        <topology evidence="2 11">Multi-pass membrane protein</topology>
    </subcellularLocation>
</comment>
<comment type="function">
    <text evidence="1 11">Involved in cell fusion during mating by stabilizing the plasma membrane fusion event.</text>
</comment>
<evidence type="ECO:0000256" key="12">
    <source>
        <dbReference type="SAM" id="MobiDB-lite"/>
    </source>
</evidence>
<protein>
    <recommendedName>
        <fullName evidence="4 11">Plasma membrane fusion protein PRM1</fullName>
    </recommendedName>
</protein>
<dbReference type="InterPro" id="IPR026777">
    <property type="entry name" value="PRM1"/>
</dbReference>
<keyword evidence="6 11" id="KW-0812">Transmembrane</keyword>
<keyword evidence="8 11" id="KW-1133">Transmembrane helix</keyword>
<evidence type="ECO:0000256" key="10">
    <source>
        <dbReference type="ARBA" id="ARBA00023180"/>
    </source>
</evidence>
<feature type="transmembrane region" description="Helical" evidence="11">
    <location>
        <begin position="576"/>
        <end position="599"/>
    </location>
</feature>
<dbReference type="HOGENOM" id="CLU_010191_1_0_1"/>
<accession>W6MKJ2</accession>
<dbReference type="EMBL" id="HG793127">
    <property type="protein sequence ID" value="CDK26896.1"/>
    <property type="molecule type" value="Genomic_DNA"/>
</dbReference>
<dbReference type="PANTHER" id="PTHR31030">
    <property type="entry name" value="PLASMA MEMBRANE FUSION PROTEIN PRM1"/>
    <property type="match status" value="1"/>
</dbReference>
<dbReference type="AlphaFoldDB" id="W6MKJ2"/>
<evidence type="ECO:0000313" key="14">
    <source>
        <dbReference type="Proteomes" id="UP000019384"/>
    </source>
</evidence>
<evidence type="ECO:0000256" key="6">
    <source>
        <dbReference type="ARBA" id="ARBA00022692"/>
    </source>
</evidence>
<dbReference type="Proteomes" id="UP000019384">
    <property type="component" value="Unassembled WGS sequence"/>
</dbReference>